<sequence>MSIYENPYELIYMSRMGDEYAQTTLFLQYEGLLNALVNQTLLAYPTVRRYRDDILQEARISLFQAINQYQESKSASFKTFVCLVVKRRIWNVVRDILVEYQHKGFDSISLDDQEVNYYEILEQNNRLAEPEYYMQYQNAANRLQEEIGLLDEEERDILSCWMASESYQEASKRLGLSKKQYDGRLQRVKRKIKQALYE</sequence>
<dbReference type="SUPFAM" id="SSF88659">
    <property type="entry name" value="Sigma3 and sigma4 domains of RNA polymerase sigma factors"/>
    <property type="match status" value="1"/>
</dbReference>
<dbReference type="InterPro" id="IPR013324">
    <property type="entry name" value="RNA_pol_sigma_r3/r4-like"/>
</dbReference>
<dbReference type="GO" id="GO:0003700">
    <property type="term" value="F:DNA-binding transcription factor activity"/>
    <property type="evidence" value="ECO:0007669"/>
    <property type="project" value="InterPro"/>
</dbReference>
<dbReference type="NCBIfam" id="TIGR02937">
    <property type="entry name" value="sigma70-ECF"/>
    <property type="match status" value="1"/>
</dbReference>
<gene>
    <name evidence="2" type="ORF">HMPREF9013_1171</name>
</gene>
<dbReference type="RefSeq" id="WP_006627359.1">
    <property type="nucleotide sequence ID" value="NZ_ADFR01000013.1"/>
</dbReference>
<dbReference type="Gene3D" id="1.10.1740.10">
    <property type="match status" value="1"/>
</dbReference>
<dbReference type="SUPFAM" id="SSF88946">
    <property type="entry name" value="Sigma2 domain of RNA polymerase sigma factors"/>
    <property type="match status" value="1"/>
</dbReference>
<comment type="caution">
    <text evidence="2">The sequence shown here is derived from an EMBL/GenBank/DDBJ whole genome shotgun (WGS) entry which is preliminary data.</text>
</comment>
<feature type="domain" description="RNA polymerase sigma-70 region 2" evidence="1">
    <location>
        <begin position="51"/>
        <end position="95"/>
    </location>
</feature>
<evidence type="ECO:0000313" key="3">
    <source>
        <dbReference type="Proteomes" id="UP000005017"/>
    </source>
</evidence>
<dbReference type="InterPro" id="IPR013325">
    <property type="entry name" value="RNA_pol_sigma_r2"/>
</dbReference>
<protein>
    <submittedName>
        <fullName evidence="2">RNA polymerase sigma factor, sigma-70 family</fullName>
    </submittedName>
</protein>
<reference evidence="3" key="1">
    <citation type="submission" date="2009-12" db="EMBL/GenBank/DDBJ databases">
        <title>Sequence of Clostridiales genomosp. BVAB3 str. UPII9-5.</title>
        <authorList>
            <person name="Madupu R."/>
            <person name="Durkin A.S."/>
            <person name="Torralba M."/>
            <person name="Methe B."/>
            <person name="Sutton G.G."/>
            <person name="Strausberg R.L."/>
            <person name="Nelson K.E."/>
        </authorList>
    </citation>
    <scope>NUCLEOTIDE SEQUENCE [LARGE SCALE GENOMIC DNA]</scope>
    <source>
        <strain evidence="3">W1219</strain>
    </source>
</reference>
<organism evidence="2 3">
    <name type="scientific">Bulleidia extructa W1219</name>
    <dbReference type="NCBI Taxonomy" id="679192"/>
    <lineage>
        <taxon>Bacteria</taxon>
        <taxon>Bacillati</taxon>
        <taxon>Bacillota</taxon>
        <taxon>Erysipelotrichia</taxon>
        <taxon>Erysipelotrichales</taxon>
        <taxon>Erysipelotrichaceae</taxon>
        <taxon>Bulleidia</taxon>
    </lineage>
</organism>
<dbReference type="Pfam" id="PF04542">
    <property type="entry name" value="Sigma70_r2"/>
    <property type="match status" value="1"/>
</dbReference>
<evidence type="ECO:0000259" key="1">
    <source>
        <dbReference type="Pfam" id="PF04542"/>
    </source>
</evidence>
<dbReference type="InterPro" id="IPR007627">
    <property type="entry name" value="RNA_pol_sigma70_r2"/>
</dbReference>
<dbReference type="InterPro" id="IPR014284">
    <property type="entry name" value="RNA_pol_sigma-70_dom"/>
</dbReference>
<dbReference type="AlphaFoldDB" id="D2MPP6"/>
<name>D2MPP6_9FIRM</name>
<dbReference type="STRING" id="679192.HMPREF9013_1171"/>
<accession>D2MPP6</accession>
<proteinExistence type="predicted"/>
<dbReference type="EMBL" id="ADFR01000013">
    <property type="protein sequence ID" value="EFC05466.1"/>
    <property type="molecule type" value="Genomic_DNA"/>
</dbReference>
<dbReference type="Proteomes" id="UP000005017">
    <property type="component" value="Unassembled WGS sequence"/>
</dbReference>
<dbReference type="OrthoDB" id="1644919at2"/>
<dbReference type="eggNOG" id="COG1595">
    <property type="taxonomic scope" value="Bacteria"/>
</dbReference>
<evidence type="ECO:0000313" key="2">
    <source>
        <dbReference type="EMBL" id="EFC05466.1"/>
    </source>
</evidence>
<keyword evidence="3" id="KW-1185">Reference proteome</keyword>
<dbReference type="GO" id="GO:0006352">
    <property type="term" value="P:DNA-templated transcription initiation"/>
    <property type="evidence" value="ECO:0007669"/>
    <property type="project" value="InterPro"/>
</dbReference>